<reference evidence="2" key="2">
    <citation type="submission" date="2020-10" db="EMBL/GenBank/DDBJ databases">
        <authorList>
            <person name="Peck L.D."/>
            <person name="Nowell R.W."/>
            <person name="Flood J."/>
            <person name="Ryan M.J."/>
            <person name="Barraclough T.G."/>
        </authorList>
    </citation>
    <scope>NUCLEOTIDE SEQUENCE</scope>
    <source>
        <strain evidence="2">IMI 127659i</strain>
    </source>
</reference>
<feature type="compositionally biased region" description="Polar residues" evidence="1">
    <location>
        <begin position="525"/>
        <end position="535"/>
    </location>
</feature>
<keyword evidence="3" id="KW-1185">Reference proteome</keyword>
<dbReference type="AlphaFoldDB" id="A0A9P7L3P1"/>
<evidence type="ECO:0000313" key="3">
    <source>
        <dbReference type="Proteomes" id="UP000750502"/>
    </source>
</evidence>
<gene>
    <name evidence="2" type="ORF">H9Q72_008512</name>
</gene>
<feature type="region of interest" description="Disordered" evidence="1">
    <location>
        <begin position="572"/>
        <end position="612"/>
    </location>
</feature>
<sequence>MTYARKHPGDVLSYLRRVWPEQGERVVENPACLRLVNGLKVLLENGETCQIHKTWIPLPELRRLRGRYLLPGEKASFPRLDPPLPEDGTLGDWEFLPQLGCQTAPNLYFWVSTLSDIKFNSKYKVTSPQRVKELYLLLYEIYEEAVDGNGGEKKVANYIRYHFTRGSLLLQPKGWGNPDLSFRYGPKGMYLKKCSMPLPAEWNATPSESNLVARFYEEVLLLEDVTRYTVILEELKFYLTKYRSTGNRFKDISNLYQGLEDLDNLDELIDPSEFISKPIFPILTPTGESKRVCGDTAFFIVDDMRLFNLFRDKTNMLAFTRSQVMRLEPLFKWLGMQKKYLTVQAKYTVKWPFGSKLRHIEWDIGQKAEALLRIAAYFRSCQTEGDFSRKELLQALRQAVMMEVEDMWSETKLIGIETRDNQHSLDDPGNVVQDSYPQLKLGASFRRDDSRLIAHVPADKKQQQLAIAVALPRLLMEWLMTSPTYHDRGRGGRVDIPELGDRCAPDNEVCLDQVEVQEAKEPLQATRTSATASPAQTPPVEIPSEQAPVTQAPETDQSGVLYELVDKASVTETGSRRKILIPHTRKPWPSAGLSTSSESPPGTVESTAREVH</sequence>
<name>A0A9P7L3P1_9HYPO</name>
<proteinExistence type="predicted"/>
<feature type="compositionally biased region" description="Basic residues" evidence="1">
    <location>
        <begin position="576"/>
        <end position="586"/>
    </location>
</feature>
<feature type="compositionally biased region" description="Polar residues" evidence="1">
    <location>
        <begin position="592"/>
        <end position="606"/>
    </location>
</feature>
<accession>A0A9P7L3P1</accession>
<feature type="compositionally biased region" description="Polar residues" evidence="1">
    <location>
        <begin position="547"/>
        <end position="558"/>
    </location>
</feature>
<comment type="caution">
    <text evidence="2">The sequence shown here is derived from an EMBL/GenBank/DDBJ whole genome shotgun (WGS) entry which is preliminary data.</text>
</comment>
<evidence type="ECO:0000313" key="2">
    <source>
        <dbReference type="EMBL" id="KAG5763410.1"/>
    </source>
</evidence>
<organism evidence="2 3">
    <name type="scientific">Fusarium xylarioides</name>
    <dbReference type="NCBI Taxonomy" id="221167"/>
    <lineage>
        <taxon>Eukaryota</taxon>
        <taxon>Fungi</taxon>
        <taxon>Dikarya</taxon>
        <taxon>Ascomycota</taxon>
        <taxon>Pezizomycotina</taxon>
        <taxon>Sordariomycetes</taxon>
        <taxon>Hypocreomycetidae</taxon>
        <taxon>Hypocreales</taxon>
        <taxon>Nectriaceae</taxon>
        <taxon>Fusarium</taxon>
        <taxon>Fusarium fujikuroi species complex</taxon>
    </lineage>
</organism>
<reference evidence="2" key="1">
    <citation type="journal article" date="2020" name="bioRxiv">
        <title>Historical genomics reveals the evolutionary mechanisms behind multiple outbreaks of the host-specific coffee wilt pathogen Fusarium xylarioides.</title>
        <authorList>
            <person name="Peck D."/>
            <person name="Nowell R.W."/>
            <person name="Flood J."/>
            <person name="Ryan M.J."/>
            <person name="Barraclough T.G."/>
        </authorList>
    </citation>
    <scope>NUCLEOTIDE SEQUENCE</scope>
    <source>
        <strain evidence="2">IMI 127659i</strain>
    </source>
</reference>
<protein>
    <submittedName>
        <fullName evidence="2">Uncharacterized protein</fullName>
    </submittedName>
</protein>
<dbReference type="Proteomes" id="UP000750502">
    <property type="component" value="Unassembled WGS sequence"/>
</dbReference>
<evidence type="ECO:0000256" key="1">
    <source>
        <dbReference type="SAM" id="MobiDB-lite"/>
    </source>
</evidence>
<dbReference type="OrthoDB" id="5094793at2759"/>
<feature type="region of interest" description="Disordered" evidence="1">
    <location>
        <begin position="521"/>
        <end position="558"/>
    </location>
</feature>
<dbReference type="EMBL" id="JADFTT010000310">
    <property type="protein sequence ID" value="KAG5763410.1"/>
    <property type="molecule type" value="Genomic_DNA"/>
</dbReference>